<dbReference type="Proteomes" id="UP000030004">
    <property type="component" value="Unassembled WGS sequence"/>
</dbReference>
<dbReference type="RefSeq" id="WP_043751561.1">
    <property type="nucleotide sequence ID" value="NZ_AQQX01000008.1"/>
</dbReference>
<proteinExistence type="predicted"/>
<keyword evidence="2" id="KW-1185">Reference proteome</keyword>
<organism evidence="1 2">
    <name type="scientific">Pseudooceanicola atlanticus</name>
    <dbReference type="NCBI Taxonomy" id="1461694"/>
    <lineage>
        <taxon>Bacteria</taxon>
        <taxon>Pseudomonadati</taxon>
        <taxon>Pseudomonadota</taxon>
        <taxon>Alphaproteobacteria</taxon>
        <taxon>Rhodobacterales</taxon>
        <taxon>Paracoccaceae</taxon>
        <taxon>Pseudooceanicola</taxon>
    </lineage>
</organism>
<name>A0A0A0E9I9_9RHOB</name>
<evidence type="ECO:0000313" key="1">
    <source>
        <dbReference type="EMBL" id="KGM47651.1"/>
    </source>
</evidence>
<accession>A0A0A0E9I9</accession>
<dbReference type="AlphaFoldDB" id="A0A0A0E9I9"/>
<comment type="caution">
    <text evidence="1">The sequence shown here is derived from an EMBL/GenBank/DDBJ whole genome shotgun (WGS) entry which is preliminary data.</text>
</comment>
<dbReference type="STRING" id="1461694.ATO9_16385"/>
<dbReference type="OrthoDB" id="9896070at2"/>
<dbReference type="EMBL" id="AQQX01000008">
    <property type="protein sequence ID" value="KGM47651.1"/>
    <property type="molecule type" value="Genomic_DNA"/>
</dbReference>
<reference evidence="1 2" key="1">
    <citation type="journal article" date="2015" name="Antonie Van Leeuwenhoek">
        <title>Pseudooceanicola atlanticus gen. nov. sp. nov., isolated from surface seawater of the Atlantic Ocean and reclassification of Oceanicola batsensis, Oceanicola marinus, Oceanicola nitratireducens, Oceanicola nanhaiensis, Oceanicola antarcticus and Oceanicola flagellatus, as Pseudooceanicola batsensis comb. nov., Pseudooceanicola marinus comb. nov., Pseudooceanicola nitratireducens comb. nov., Pseudooceanicola nanhaiensis comb. nov., Pseudooceanicola antarcticus comb. nov., and Pseudooceanicola flagellatus comb. nov.</title>
        <authorList>
            <person name="Lai Q."/>
            <person name="Li G."/>
            <person name="Liu X."/>
            <person name="Du Y."/>
            <person name="Sun F."/>
            <person name="Shao Z."/>
        </authorList>
    </citation>
    <scope>NUCLEOTIDE SEQUENCE [LARGE SCALE GENOMIC DNA]</scope>
    <source>
        <strain evidence="1 2">22II-s11g</strain>
    </source>
</reference>
<evidence type="ECO:0000313" key="2">
    <source>
        <dbReference type="Proteomes" id="UP000030004"/>
    </source>
</evidence>
<sequence length="158" mass="17806">MVRSTKSAKRAQEARTTQNAIREIFGSTFLLIENTRAYHLNPPGKSDALELLLDSLPPVLEHCRTVTRCKALKRDGAVVIDSEAQEGSIRIAARDDGTYDLHVELPSARSYEDALSINMVIMKVLAYDLRPMERMEFELDEEAFFAEIERLYGKGETG</sequence>
<gene>
    <name evidence="1" type="ORF">ATO9_16385</name>
</gene>
<protein>
    <submittedName>
        <fullName evidence="1">Uncharacterized protein</fullName>
    </submittedName>
</protein>